<evidence type="ECO:0000256" key="11">
    <source>
        <dbReference type="HAMAP-Rule" id="MF_01576"/>
    </source>
</evidence>
<keyword evidence="10 11" id="KW-0511">Multifunctional enzyme</keyword>
<dbReference type="InterPro" id="IPR046346">
    <property type="entry name" value="Aminoacid_DH-like_N_sf"/>
</dbReference>
<dbReference type="Pfam" id="PF02882">
    <property type="entry name" value="THF_DHG_CYH_C"/>
    <property type="match status" value="1"/>
</dbReference>
<dbReference type="SUPFAM" id="SSF53223">
    <property type="entry name" value="Aminoacid dehydrogenase-like, N-terminal domain"/>
    <property type="match status" value="1"/>
</dbReference>
<keyword evidence="2 11" id="KW-0554">One-carbon metabolism</keyword>
<keyword evidence="7 11" id="KW-0560">Oxidoreductase</keyword>
<evidence type="ECO:0000256" key="9">
    <source>
        <dbReference type="ARBA" id="ARBA00023167"/>
    </source>
</evidence>
<dbReference type="SUPFAM" id="SSF51735">
    <property type="entry name" value="NAD(P)-binding Rossmann-fold domains"/>
    <property type="match status" value="1"/>
</dbReference>
<feature type="binding site" evidence="11">
    <location>
        <begin position="162"/>
        <end position="164"/>
    </location>
    <ligand>
        <name>NADP(+)</name>
        <dbReference type="ChEBI" id="CHEBI:58349"/>
    </ligand>
</feature>
<evidence type="ECO:0000259" key="13">
    <source>
        <dbReference type="Pfam" id="PF02882"/>
    </source>
</evidence>
<evidence type="ECO:0000259" key="12">
    <source>
        <dbReference type="Pfam" id="PF00763"/>
    </source>
</evidence>
<dbReference type="EC" id="1.5.1.5" evidence="11"/>
<sequence length="291" mass="31275">MKLIDGNAIAESIIEELTAEVSQIQGKKPVVAFIRVGDDPASVSYVRKKERTAERIGIESRLYLLPDNVSKEALFAQIDSLNADPEINGILIQAPLPKHIDETETFNRVLPGKDVDGFNTLNIGKLCQEDDSGFVACTPAGIVELIERSQIKTEGKHVVVLGRSQIVGKPAALLMMRKALPGNATVTVCHSRTQDLAKITRQADILIAAIGRANFVTGDMVQEGVAVIDVGINRVEDSSKKRGYRLVGDVEFQAVAPKASQITPVPGGVGPMTVAMLMHNTLRAFKASQAG</sequence>
<dbReference type="Gene3D" id="3.40.50.10860">
    <property type="entry name" value="Leucine Dehydrogenase, chain A, domain 1"/>
    <property type="match status" value="1"/>
</dbReference>
<evidence type="ECO:0000256" key="10">
    <source>
        <dbReference type="ARBA" id="ARBA00023268"/>
    </source>
</evidence>
<keyword evidence="8 11" id="KW-0368">Histidine biosynthesis</keyword>
<dbReference type="InterPro" id="IPR020631">
    <property type="entry name" value="THF_DH/CycHdrlase_NAD-bd_dom"/>
</dbReference>
<evidence type="ECO:0000256" key="2">
    <source>
        <dbReference type="ARBA" id="ARBA00022563"/>
    </source>
</evidence>
<dbReference type="Proteomes" id="UP001243717">
    <property type="component" value="Unassembled WGS sequence"/>
</dbReference>
<dbReference type="InterPro" id="IPR020630">
    <property type="entry name" value="THF_DH/CycHdrlase_cat_dom"/>
</dbReference>
<dbReference type="Gene3D" id="3.40.50.720">
    <property type="entry name" value="NAD(P)-binding Rossmann-like Domain"/>
    <property type="match status" value="1"/>
</dbReference>
<evidence type="ECO:0000256" key="5">
    <source>
        <dbReference type="ARBA" id="ARBA00022801"/>
    </source>
</evidence>
<evidence type="ECO:0000256" key="7">
    <source>
        <dbReference type="ARBA" id="ARBA00023002"/>
    </source>
</evidence>
<evidence type="ECO:0000256" key="6">
    <source>
        <dbReference type="ARBA" id="ARBA00022857"/>
    </source>
</evidence>
<dbReference type="InterPro" id="IPR000672">
    <property type="entry name" value="THF_DH/CycHdrlase"/>
</dbReference>
<dbReference type="EMBL" id="JARXIC010000007">
    <property type="protein sequence ID" value="MDQ8193977.1"/>
    <property type="molecule type" value="Genomic_DNA"/>
</dbReference>
<keyword evidence="6 11" id="KW-0521">NADP</keyword>
<accession>A0ABU1AGM0</accession>
<evidence type="ECO:0000313" key="14">
    <source>
        <dbReference type="EMBL" id="MDQ8193977.1"/>
    </source>
</evidence>
<dbReference type="PANTHER" id="PTHR48099:SF5">
    <property type="entry name" value="C-1-TETRAHYDROFOLATE SYNTHASE, CYTOPLASMIC"/>
    <property type="match status" value="1"/>
</dbReference>
<evidence type="ECO:0000256" key="1">
    <source>
        <dbReference type="ARBA" id="ARBA00004777"/>
    </source>
</evidence>
<keyword evidence="4 11" id="KW-0658">Purine biosynthesis</keyword>
<keyword evidence="15" id="KW-1185">Reference proteome</keyword>
<dbReference type="PROSITE" id="PS00767">
    <property type="entry name" value="THF_DHG_CYH_2"/>
    <property type="match status" value="1"/>
</dbReference>
<comment type="subunit">
    <text evidence="11">Homodimer.</text>
</comment>
<reference evidence="14 15" key="1">
    <citation type="submission" date="2023-04" db="EMBL/GenBank/DDBJ databases">
        <title>A novel bacteria isolated from coastal sediment.</title>
        <authorList>
            <person name="Liu X.-J."/>
            <person name="Du Z.-J."/>
        </authorList>
    </citation>
    <scope>NUCLEOTIDE SEQUENCE [LARGE SCALE GENOMIC DNA]</scope>
    <source>
        <strain evidence="14 15">SDUM461004</strain>
    </source>
</reference>
<keyword evidence="5 11" id="KW-0378">Hydrolase</keyword>
<proteinExistence type="inferred from homology"/>
<feature type="domain" description="Tetrahydrofolate dehydrogenase/cyclohydrolase NAD(P)-binding" evidence="13">
    <location>
        <begin position="136"/>
        <end position="287"/>
    </location>
</feature>
<dbReference type="Pfam" id="PF00763">
    <property type="entry name" value="THF_DHG_CYH"/>
    <property type="match status" value="1"/>
</dbReference>
<comment type="caution">
    <text evidence="11">Lacks conserved residue(s) required for the propagation of feature annotation.</text>
</comment>
<dbReference type="HAMAP" id="MF_01576">
    <property type="entry name" value="THF_DHG_CYH"/>
    <property type="match status" value="1"/>
</dbReference>
<protein>
    <recommendedName>
        <fullName evidence="11">Bifunctional protein FolD</fullName>
    </recommendedName>
    <domain>
        <recommendedName>
            <fullName evidence="11">Methylenetetrahydrofolate dehydrogenase</fullName>
            <ecNumber evidence="11">1.5.1.5</ecNumber>
        </recommendedName>
    </domain>
    <domain>
        <recommendedName>
            <fullName evidence="11">Methenyltetrahydrofolate cyclohydrolase</fullName>
            <ecNumber evidence="11">3.5.4.9</ecNumber>
        </recommendedName>
    </domain>
</protein>
<name>A0ABU1AGM0_9BACT</name>
<dbReference type="InterPro" id="IPR036291">
    <property type="entry name" value="NAD(P)-bd_dom_sf"/>
</dbReference>
<evidence type="ECO:0000256" key="4">
    <source>
        <dbReference type="ARBA" id="ARBA00022755"/>
    </source>
</evidence>
<dbReference type="InterPro" id="IPR020867">
    <property type="entry name" value="THF_DH/CycHdrlase_CS"/>
</dbReference>
<dbReference type="EC" id="3.5.4.9" evidence="11"/>
<comment type="function">
    <text evidence="11">Catalyzes the oxidation of 5,10-methylenetetrahydrofolate to 5,10-methenyltetrahydrofolate and then the hydrolysis of 5,10-methenyltetrahydrofolate to 10-formyltetrahydrofolate.</text>
</comment>
<dbReference type="CDD" id="cd01080">
    <property type="entry name" value="NAD_bind_m-THF_DH_Cyclohyd"/>
    <property type="match status" value="1"/>
</dbReference>
<evidence type="ECO:0000256" key="8">
    <source>
        <dbReference type="ARBA" id="ARBA00023102"/>
    </source>
</evidence>
<comment type="catalytic activity">
    <reaction evidence="11">
        <text>(6R)-5,10-methenyltetrahydrofolate + H2O = (6R)-10-formyltetrahydrofolate + H(+)</text>
        <dbReference type="Rhea" id="RHEA:23700"/>
        <dbReference type="ChEBI" id="CHEBI:15377"/>
        <dbReference type="ChEBI" id="CHEBI:15378"/>
        <dbReference type="ChEBI" id="CHEBI:57455"/>
        <dbReference type="ChEBI" id="CHEBI:195366"/>
        <dbReference type="EC" id="3.5.4.9"/>
    </reaction>
</comment>
<feature type="domain" description="Tetrahydrofolate dehydrogenase/cyclohydrolase catalytic" evidence="12">
    <location>
        <begin position="4"/>
        <end position="116"/>
    </location>
</feature>
<feature type="binding site" evidence="11">
    <location>
        <position position="232"/>
    </location>
    <ligand>
        <name>NADP(+)</name>
        <dbReference type="ChEBI" id="CHEBI:58349"/>
    </ligand>
</feature>
<organism evidence="14 15">
    <name type="scientific">Thalassobacterium sedimentorum</name>
    <dbReference type="NCBI Taxonomy" id="3041258"/>
    <lineage>
        <taxon>Bacteria</taxon>
        <taxon>Pseudomonadati</taxon>
        <taxon>Verrucomicrobiota</taxon>
        <taxon>Opitutia</taxon>
        <taxon>Puniceicoccales</taxon>
        <taxon>Coraliomargaritaceae</taxon>
        <taxon>Thalassobacterium</taxon>
    </lineage>
</organism>
<evidence type="ECO:0000256" key="3">
    <source>
        <dbReference type="ARBA" id="ARBA00022605"/>
    </source>
</evidence>
<evidence type="ECO:0000313" key="15">
    <source>
        <dbReference type="Proteomes" id="UP001243717"/>
    </source>
</evidence>
<gene>
    <name evidence="11 14" type="primary">folD</name>
    <name evidence="14" type="ORF">QEH59_06050</name>
</gene>
<dbReference type="RefSeq" id="WP_308984460.1">
    <property type="nucleotide sequence ID" value="NZ_JARXIC010000007.1"/>
</dbReference>
<keyword evidence="9 11" id="KW-0486">Methionine biosynthesis</keyword>
<comment type="similarity">
    <text evidence="11">Belongs to the tetrahydrofolate dehydrogenase/cyclohydrolase family.</text>
</comment>
<dbReference type="PANTHER" id="PTHR48099">
    <property type="entry name" value="C-1-TETRAHYDROFOLATE SYNTHASE, CYTOPLASMIC-RELATED"/>
    <property type="match status" value="1"/>
</dbReference>
<dbReference type="PRINTS" id="PR00085">
    <property type="entry name" value="THFDHDRGNASE"/>
</dbReference>
<dbReference type="NCBIfam" id="NF010783">
    <property type="entry name" value="PRK14186.1"/>
    <property type="match status" value="1"/>
</dbReference>
<keyword evidence="3 11" id="KW-0028">Amino-acid biosynthesis</keyword>
<comment type="pathway">
    <text evidence="1 11">One-carbon metabolism; tetrahydrofolate interconversion.</text>
</comment>
<comment type="caution">
    <text evidence="14">The sequence shown here is derived from an EMBL/GenBank/DDBJ whole genome shotgun (WGS) entry which is preliminary data.</text>
</comment>
<comment type="catalytic activity">
    <reaction evidence="11">
        <text>(6R)-5,10-methylene-5,6,7,8-tetrahydrofolate + NADP(+) = (6R)-5,10-methenyltetrahydrofolate + NADPH</text>
        <dbReference type="Rhea" id="RHEA:22812"/>
        <dbReference type="ChEBI" id="CHEBI:15636"/>
        <dbReference type="ChEBI" id="CHEBI:57455"/>
        <dbReference type="ChEBI" id="CHEBI:57783"/>
        <dbReference type="ChEBI" id="CHEBI:58349"/>
        <dbReference type="EC" id="1.5.1.5"/>
    </reaction>
</comment>